<dbReference type="EMBL" id="CP099420">
    <property type="protein sequence ID" value="USW50847.1"/>
    <property type="molecule type" value="Genomic_DNA"/>
</dbReference>
<reference evidence="2" key="1">
    <citation type="submission" date="2022-06" db="EMBL/GenBank/DDBJ databases">
        <title>Complete genome sequences of two strains of the flax pathogen Septoria linicola.</title>
        <authorList>
            <person name="Lapalu N."/>
            <person name="Simon A."/>
            <person name="Demenou B."/>
            <person name="Paumier D."/>
            <person name="Guillot M.-P."/>
            <person name="Gout L."/>
            <person name="Valade R."/>
        </authorList>
    </citation>
    <scope>NUCLEOTIDE SEQUENCE</scope>
    <source>
        <strain evidence="2">SE15195</strain>
    </source>
</reference>
<dbReference type="Proteomes" id="UP001056384">
    <property type="component" value="Chromosome 3"/>
</dbReference>
<gene>
    <name evidence="2" type="ORF">Slin15195_G041660</name>
</gene>
<evidence type="ECO:0000313" key="3">
    <source>
        <dbReference type="Proteomes" id="UP001056384"/>
    </source>
</evidence>
<name>A0A9Q9ARQ7_9PEZI</name>
<evidence type="ECO:0000313" key="2">
    <source>
        <dbReference type="EMBL" id="USW50847.1"/>
    </source>
</evidence>
<dbReference type="PANTHER" id="PTHR10622:SF10">
    <property type="entry name" value="HET DOMAIN-CONTAINING PROTEIN"/>
    <property type="match status" value="1"/>
</dbReference>
<organism evidence="2 3">
    <name type="scientific">Septoria linicola</name>
    <dbReference type="NCBI Taxonomy" id="215465"/>
    <lineage>
        <taxon>Eukaryota</taxon>
        <taxon>Fungi</taxon>
        <taxon>Dikarya</taxon>
        <taxon>Ascomycota</taxon>
        <taxon>Pezizomycotina</taxon>
        <taxon>Dothideomycetes</taxon>
        <taxon>Dothideomycetidae</taxon>
        <taxon>Mycosphaerellales</taxon>
        <taxon>Mycosphaerellaceae</taxon>
        <taxon>Septoria</taxon>
    </lineage>
</organism>
<keyword evidence="3" id="KW-1185">Reference proteome</keyword>
<dbReference type="OrthoDB" id="674604at2759"/>
<proteinExistence type="predicted"/>
<dbReference type="AlphaFoldDB" id="A0A9Q9ARQ7"/>
<feature type="domain" description="Heterokaryon incompatibility" evidence="1">
    <location>
        <begin position="22"/>
        <end position="79"/>
    </location>
</feature>
<dbReference type="PANTHER" id="PTHR10622">
    <property type="entry name" value="HET DOMAIN-CONTAINING PROTEIN"/>
    <property type="match status" value="1"/>
</dbReference>
<evidence type="ECO:0000259" key="1">
    <source>
        <dbReference type="Pfam" id="PF06985"/>
    </source>
</evidence>
<protein>
    <submittedName>
        <fullName evidence="2">Heterokaryon incompatibility</fullName>
    </submittedName>
</protein>
<accession>A0A9Q9ARQ7</accession>
<dbReference type="InterPro" id="IPR010730">
    <property type="entry name" value="HET"/>
</dbReference>
<dbReference type="Pfam" id="PF06985">
    <property type="entry name" value="HET"/>
    <property type="match status" value="1"/>
</dbReference>
<sequence>MRLINTTTLELKFFIGSKIPDYAILSHCWGDDEVPLQEFESSTDKIGPKSKKIRDCCELAVKDGLDWAWVDTCCIDKTSKVCYAFLDDVPENGSLAECRWFTRGWTLQELLAPELVRFYDQSRRNVGNKSELSQQLERATGVRRQYIQGDASVHVASIAQRMSWAAHRSTTREEDIAYCLMGVFDVNMPLLYGEGSKAFLRLQEHIIAQSEDESMFCWKAKSPPRPNLLEDPDVKTWWEDSLLSGVLATTP</sequence>